<dbReference type="EMBL" id="BRYB01001181">
    <property type="protein sequence ID" value="GMI19926.1"/>
    <property type="molecule type" value="Genomic_DNA"/>
</dbReference>
<evidence type="ECO:0000256" key="4">
    <source>
        <dbReference type="PROSITE-ProRule" id="PRU00134"/>
    </source>
</evidence>
<dbReference type="SUPFAM" id="SSF144232">
    <property type="entry name" value="HIT/MYND zinc finger-like"/>
    <property type="match status" value="1"/>
</dbReference>
<gene>
    <name evidence="6" type="ORF">TeGR_g10069</name>
</gene>
<dbReference type="Pfam" id="PF01753">
    <property type="entry name" value="zf-MYND"/>
    <property type="match status" value="1"/>
</dbReference>
<organism evidence="6 7">
    <name type="scientific">Tetraparma gracilis</name>
    <dbReference type="NCBI Taxonomy" id="2962635"/>
    <lineage>
        <taxon>Eukaryota</taxon>
        <taxon>Sar</taxon>
        <taxon>Stramenopiles</taxon>
        <taxon>Ochrophyta</taxon>
        <taxon>Bolidophyceae</taxon>
        <taxon>Parmales</taxon>
        <taxon>Triparmaceae</taxon>
        <taxon>Tetraparma</taxon>
    </lineage>
</organism>
<comment type="caution">
    <text evidence="6">The sequence shown here is derived from an EMBL/GenBank/DDBJ whole genome shotgun (WGS) entry which is preliminary data.</text>
</comment>
<dbReference type="Gene3D" id="6.10.140.2220">
    <property type="match status" value="1"/>
</dbReference>
<keyword evidence="2 4" id="KW-0863">Zinc-finger</keyword>
<dbReference type="PROSITE" id="PS50865">
    <property type="entry name" value="ZF_MYND_2"/>
    <property type="match status" value="1"/>
</dbReference>
<accession>A0ABQ6M5T3</accession>
<evidence type="ECO:0000313" key="7">
    <source>
        <dbReference type="Proteomes" id="UP001165060"/>
    </source>
</evidence>
<name>A0ABQ6M5T3_9STRA</name>
<evidence type="ECO:0000313" key="6">
    <source>
        <dbReference type="EMBL" id="GMI19926.1"/>
    </source>
</evidence>
<dbReference type="PANTHER" id="PTHR10379">
    <property type="entry name" value="MTG8 ETO EIGHT TWENTY ONE PROTEIN"/>
    <property type="match status" value="1"/>
</dbReference>
<feature type="domain" description="MYND-type" evidence="5">
    <location>
        <begin position="35"/>
        <end position="73"/>
    </location>
</feature>
<keyword evidence="7" id="KW-1185">Reference proteome</keyword>
<keyword evidence="3" id="KW-0862">Zinc</keyword>
<dbReference type="Proteomes" id="UP001165060">
    <property type="component" value="Unassembled WGS sequence"/>
</dbReference>
<keyword evidence="1" id="KW-0479">Metal-binding</keyword>
<dbReference type="PANTHER" id="PTHR10379:SF14">
    <property type="entry name" value="NERVY, ISOFORM D"/>
    <property type="match status" value="1"/>
</dbReference>
<proteinExistence type="predicted"/>
<dbReference type="InterPro" id="IPR013289">
    <property type="entry name" value="CBFA2T1/2/3"/>
</dbReference>
<dbReference type="InterPro" id="IPR002893">
    <property type="entry name" value="Znf_MYND"/>
</dbReference>
<sequence>MFRVSVEFPDGASYSLKQSALAAAPPEKKKKTKACWACGKAGVKTKKCSGCEVARYCSRECSKRDWKEHRKTCGKEV</sequence>
<evidence type="ECO:0000256" key="1">
    <source>
        <dbReference type="ARBA" id="ARBA00022723"/>
    </source>
</evidence>
<protein>
    <recommendedName>
        <fullName evidence="5">MYND-type domain-containing protein</fullName>
    </recommendedName>
</protein>
<evidence type="ECO:0000259" key="5">
    <source>
        <dbReference type="PROSITE" id="PS50865"/>
    </source>
</evidence>
<dbReference type="PROSITE" id="PS01360">
    <property type="entry name" value="ZF_MYND_1"/>
    <property type="match status" value="1"/>
</dbReference>
<evidence type="ECO:0000256" key="2">
    <source>
        <dbReference type="ARBA" id="ARBA00022771"/>
    </source>
</evidence>
<reference evidence="6 7" key="1">
    <citation type="journal article" date="2023" name="Commun. Biol.">
        <title>Genome analysis of Parmales, the sister group of diatoms, reveals the evolutionary specialization of diatoms from phago-mixotrophs to photoautotrophs.</title>
        <authorList>
            <person name="Ban H."/>
            <person name="Sato S."/>
            <person name="Yoshikawa S."/>
            <person name="Yamada K."/>
            <person name="Nakamura Y."/>
            <person name="Ichinomiya M."/>
            <person name="Sato N."/>
            <person name="Blanc-Mathieu R."/>
            <person name="Endo H."/>
            <person name="Kuwata A."/>
            <person name="Ogata H."/>
        </authorList>
    </citation>
    <scope>NUCLEOTIDE SEQUENCE [LARGE SCALE GENOMIC DNA]</scope>
</reference>
<evidence type="ECO:0000256" key="3">
    <source>
        <dbReference type="ARBA" id="ARBA00022833"/>
    </source>
</evidence>